<feature type="compositionally biased region" description="Polar residues" evidence="5">
    <location>
        <begin position="2015"/>
        <end position="2029"/>
    </location>
</feature>
<reference evidence="8" key="1">
    <citation type="journal article" date="2012" name="PLoS Negl. Trop. Dis.">
        <title>A systematically improved high quality genome and transcriptome of the human blood fluke Schistosoma mansoni.</title>
        <authorList>
            <person name="Protasio A.V."/>
            <person name="Tsai I.J."/>
            <person name="Babbage A."/>
            <person name="Nichol S."/>
            <person name="Hunt M."/>
            <person name="Aslett M.A."/>
            <person name="De Silva N."/>
            <person name="Velarde G.S."/>
            <person name="Anderson T.J."/>
            <person name="Clark R.C."/>
            <person name="Davidson C."/>
            <person name="Dillon G.P."/>
            <person name="Holroyd N.E."/>
            <person name="LoVerde P.T."/>
            <person name="Lloyd C."/>
            <person name="McQuillan J."/>
            <person name="Oliveira G."/>
            <person name="Otto T.D."/>
            <person name="Parker-Manuel S.J."/>
            <person name="Quail M.A."/>
            <person name="Wilson R.A."/>
            <person name="Zerlotini A."/>
            <person name="Dunne D.W."/>
            <person name="Berriman M."/>
        </authorList>
    </citation>
    <scope>NUCLEOTIDE SEQUENCE [LARGE SCALE GENOMIC DNA]</scope>
    <source>
        <strain evidence="8">Puerto Rican</strain>
    </source>
</reference>
<evidence type="ECO:0000259" key="6">
    <source>
        <dbReference type="PROSITE" id="PS50827"/>
    </source>
</evidence>
<dbReference type="InterPro" id="IPR047171">
    <property type="entry name" value="BAZ1A"/>
</dbReference>
<dbReference type="PANTHER" id="PTHR46510">
    <property type="entry name" value="BROMODOMAIN ADJACENT TO ZINC FINGER DOMAIN PROTEIN 1A"/>
    <property type="match status" value="1"/>
</dbReference>
<dbReference type="STRING" id="6183.A0A5K4F289"/>
<dbReference type="GO" id="GO:0031445">
    <property type="term" value="P:regulation of heterochromatin formation"/>
    <property type="evidence" value="ECO:0007669"/>
    <property type="project" value="TreeGrafter"/>
</dbReference>
<evidence type="ECO:0000313" key="9">
    <source>
        <dbReference type="WBParaSite" id="Smp_246670.1"/>
    </source>
</evidence>
<keyword evidence="8" id="KW-1185">Reference proteome</keyword>
<organism evidence="8 9">
    <name type="scientific">Schistosoma mansoni</name>
    <name type="common">Blood fluke</name>
    <dbReference type="NCBI Taxonomy" id="6183"/>
    <lineage>
        <taxon>Eukaryota</taxon>
        <taxon>Metazoa</taxon>
        <taxon>Spiralia</taxon>
        <taxon>Lophotrochozoa</taxon>
        <taxon>Platyhelminthes</taxon>
        <taxon>Trematoda</taxon>
        <taxon>Digenea</taxon>
        <taxon>Strigeidida</taxon>
        <taxon>Schistosomatoidea</taxon>
        <taxon>Schistosomatidae</taxon>
        <taxon>Schistosoma</taxon>
    </lineage>
</organism>
<evidence type="ECO:0000259" key="7">
    <source>
        <dbReference type="PROSITE" id="PS51136"/>
    </source>
</evidence>
<dbReference type="GO" id="GO:0008623">
    <property type="term" value="C:CHRAC"/>
    <property type="evidence" value="ECO:0007669"/>
    <property type="project" value="TreeGrafter"/>
</dbReference>
<feature type="region of interest" description="Disordered" evidence="5">
    <location>
        <begin position="1742"/>
        <end position="1767"/>
    </location>
</feature>
<feature type="domain" description="DDT" evidence="6">
    <location>
        <begin position="415"/>
        <end position="494"/>
    </location>
</feature>
<dbReference type="GO" id="GO:0045740">
    <property type="term" value="P:positive regulation of DNA replication"/>
    <property type="evidence" value="ECO:0007669"/>
    <property type="project" value="TreeGrafter"/>
</dbReference>
<dbReference type="Pfam" id="PF02791">
    <property type="entry name" value="DDT"/>
    <property type="match status" value="1"/>
</dbReference>
<keyword evidence="3 4" id="KW-0539">Nucleus</keyword>
<dbReference type="PANTHER" id="PTHR46510:SF1">
    <property type="entry name" value="BROMODOMAIN ADJACENT TO ZINC FINGER DOMAIN PROTEIN 1A"/>
    <property type="match status" value="1"/>
</dbReference>
<name>A0A5K4F289_SCHMA</name>
<dbReference type="InParanoid" id="A0A5K4F289"/>
<sequence>MPYLNGEPFVKRQPPSDLSLDEELFFLPTTLEVFRDYDDYFERTILVNSLTWTCSVCNRGPSTYKEALACERGDYRQLSAFDNALASALLYIIGGARKRRLPELVELICGFASSRFFVGEEIEFQTADSNIRSLGIIDRVVVSQKKTQFEHSGLLMGPDVQKPAFPDALKLHYCVREHKKSDSINRVASSVLVPGSIINRRSRNILARDHIKFFIRHTCELRNGVFTPKVSIMQRYKLHPYGPVTWAKLFLPPEPCWSELTPAPPSSIIRTVSNLSKESSRPICQGFKVIDTYTDEWSSRGQAKPSPNVPCSIAINHNMASSGGTTRVQYFEPLSFQSQKVLYQQKHTLMGGTHTMNGPYNQSLPQPVYDVSRSLKVEKTELEKEWSMVRRREDLELSDLVPLPEFAKFPSSLSPDDIGSALQLLEFLHVFGPHIGLIPQIGKYTEVIGTNLSRSTSSLTLSTLESSLLESDPCGPLADFFISMLSTIRRLELDANSRQPTPNASAATIAAASAVAAAEAGFSVNTQVSHVSGIGVENNSFYDEDAAGPEDSAVFRVLRDAGASTRLCELIGIPTQAATIAAGKAAVAASVALNTTGGTVAKEDSSGISSSVFPNAINRSSVTRAATTAVIAGATSLPPLDRAGLSEALWLHITSAAAKGGGWRGQIWGGTRLLDDPSVMLARNNSALVEKLKKVSVYELTPHEKLILLTTLMDELLLQPQIRERMEDQYERVRLLRNQLRTVQADRTVLINSGTGIEEEQDILTHMKKINSTNDGRVHFAPVGLKGRLGRGRGRPVGSGRTLSRKNTQLDSTAAPLEKFLSDEDYKLINRKEHRPNSDTGTTASCISSSSTTNIYEKLTDSLLEEQKLLDSITQVSRGCSMIPLGQDRFYRQYWLVMSVPCILIEDCRCVDKNPYYNNATIRNHQVVYTYPELAKQMGLNSSEDAGRHLREIINSIKDNELLDREEITFRVAAYLPHQSLSSSSSSSSLLSGGLSVEQLRTLVKPERVSAHDSSLHNACPAVNQLAKLRCYPEKSSLSTTVWSILIPDKYRELYQKKMLDSNNHTIVSDSNTEVVSSSSTRDCSDIPVKLEECCNNINNNPIDDNESKTDVSNDNKISSLTNDEVDLMVEQAKWTIDCLEASLNPRGIRESRLRKTIGQLRPLLIKVLTMCPPEIICATNDNCSTVVDKTAINTRITSGSLEHVTINPEKCNHSGGNSTHAVMCSWLEIALVGIGYRLGRLDLIKRLLFNKSDSFTENPSNTETEVCKQDLKESLQNKGFSEVENDDTVSVAAEDCPDSSVKHSEALKTPLSCSSINPDVKRLSKIILSLGHDVSPKGVAGPLANDERTLRSEPINMSVNKQPTDLENIFSENTVPSEIHDSNVTANSNMIQSFRTTGWQRWCVNVEQASSTAQLHLLARALERGAHRATLGGRGVSSAIANYVSQHPLPALKCTSCRGPPNVLTLPTASGNLSAFSVCSGCACPYHLDCLLSSSTRRTSTRRSRTKQFGISSSNSPNNIDSSYTGFLSNFSSLSSVTSARFEVLGGSLILCAFCLRSAEVLLSGADNPTGLLQTNNEAFELSNTLVYTSEDYLGTNENISIQKKANRVGRKRRSFVCDESDDPMSYDGNSDEKTDNPLENIEELDPDKSSGNHHMETEGTNNVHVTRRRGRPARLHRVYSRRGRRPTKFMSEKVSHCDRTVEPSLEATYASPASVDMSSISKLCVTVDVHYDDEVEQLLSPLNHQSKKPKGDSGSVNSSLTKSKSCPTVESERNCRLKRASIILDNCVSQITTANDRGRRSNRGRPRKSDVTLPNPSPENPDSVNPLSCSREEFDQATAECFLSELCTISSARPLLRCGLGRTLALNELNQANGSSDDSFVVNALSERPRASHRTRSTTSGHSSEDRKLYALDLVGLQEILARGELPQGPGQVISQLRLLLSHWLRSNRPGSRLHQCASDLLEQMNKKLKALQQLNIPTVNDNIINSSNSNNNNTIINSLNNSNNIDSENLSPVNHQQSQPLFSTSHYGKRKR</sequence>
<feature type="compositionally biased region" description="Polar residues" evidence="5">
    <location>
        <begin position="1756"/>
        <end position="1767"/>
    </location>
</feature>
<dbReference type="GO" id="GO:0006338">
    <property type="term" value="P:chromatin remodeling"/>
    <property type="evidence" value="ECO:0007669"/>
    <property type="project" value="InterPro"/>
</dbReference>
<feature type="region of interest" description="Disordered" evidence="5">
    <location>
        <begin position="2009"/>
        <end position="2035"/>
    </location>
</feature>
<evidence type="ECO:0000256" key="3">
    <source>
        <dbReference type="ARBA" id="ARBA00023242"/>
    </source>
</evidence>
<dbReference type="AlphaFoldDB" id="A0A5K4F289"/>
<dbReference type="Pfam" id="PF10537">
    <property type="entry name" value="WAC_Acf1_DNA_bd"/>
    <property type="match status" value="1"/>
</dbReference>
<dbReference type="GO" id="GO:0003677">
    <property type="term" value="F:DNA binding"/>
    <property type="evidence" value="ECO:0007669"/>
    <property type="project" value="TreeGrafter"/>
</dbReference>
<dbReference type="PROSITE" id="PS51136">
    <property type="entry name" value="WAC"/>
    <property type="match status" value="1"/>
</dbReference>
<dbReference type="PROSITE" id="PS50827">
    <property type="entry name" value="DDT"/>
    <property type="match status" value="1"/>
</dbReference>
<dbReference type="Pfam" id="PF15612">
    <property type="entry name" value="WHIM1"/>
    <property type="match status" value="1"/>
</dbReference>
<dbReference type="InterPro" id="IPR013136">
    <property type="entry name" value="WSTF_Acf1_Cbp146"/>
</dbReference>
<keyword evidence="2" id="KW-0175">Coiled coil</keyword>
<evidence type="ECO:0000256" key="4">
    <source>
        <dbReference type="PROSITE-ProRule" id="PRU00475"/>
    </source>
</evidence>
<feature type="region of interest" description="Disordered" evidence="5">
    <location>
        <begin position="1796"/>
        <end position="1830"/>
    </location>
</feature>
<dbReference type="Pfam" id="PF15613">
    <property type="entry name" value="WSD"/>
    <property type="match status" value="1"/>
</dbReference>
<dbReference type="GO" id="GO:0006355">
    <property type="term" value="P:regulation of DNA-templated transcription"/>
    <property type="evidence" value="ECO:0007669"/>
    <property type="project" value="TreeGrafter"/>
</dbReference>
<evidence type="ECO:0000313" key="8">
    <source>
        <dbReference type="Proteomes" id="UP000008854"/>
    </source>
</evidence>
<dbReference type="WBParaSite" id="Smp_246670.1">
    <property type="protein sequence ID" value="Smp_246670.1"/>
    <property type="gene ID" value="Smp_246670"/>
</dbReference>
<dbReference type="Proteomes" id="UP000008854">
    <property type="component" value="Unassembled WGS sequence"/>
</dbReference>
<feature type="region of interest" description="Disordered" evidence="5">
    <location>
        <begin position="1619"/>
        <end position="1674"/>
    </location>
</feature>
<evidence type="ECO:0000256" key="2">
    <source>
        <dbReference type="ARBA" id="ARBA00023054"/>
    </source>
</evidence>
<proteinExistence type="predicted"/>
<dbReference type="GO" id="GO:0000228">
    <property type="term" value="C:nuclear chromosome"/>
    <property type="evidence" value="ECO:0007669"/>
    <property type="project" value="TreeGrafter"/>
</dbReference>
<dbReference type="InterPro" id="IPR028942">
    <property type="entry name" value="WHIM1_dom"/>
</dbReference>
<protein>
    <submittedName>
        <fullName evidence="9">WAC domain-containing protein</fullName>
    </submittedName>
</protein>
<feature type="compositionally biased region" description="Basic and acidic residues" evidence="5">
    <location>
        <begin position="1648"/>
        <end position="1659"/>
    </location>
</feature>
<dbReference type="InterPro" id="IPR018501">
    <property type="entry name" value="DDT_dom"/>
</dbReference>
<accession>A0A5K4F289</accession>
<comment type="subcellular location">
    <subcellularLocation>
        <location evidence="1 4">Nucleus</location>
    </subcellularLocation>
</comment>
<evidence type="ECO:0000256" key="1">
    <source>
        <dbReference type="ARBA" id="ARBA00004123"/>
    </source>
</evidence>
<dbReference type="InterPro" id="IPR028941">
    <property type="entry name" value="WHIM2_dom"/>
</dbReference>
<reference evidence="9" key="2">
    <citation type="submission" date="2019-11" db="UniProtKB">
        <authorList>
            <consortium name="WormBaseParasite"/>
        </authorList>
    </citation>
    <scope>IDENTIFICATION</scope>
    <source>
        <strain evidence="9">Puerto Rican</strain>
    </source>
</reference>
<feature type="domain" description="WAC" evidence="7">
    <location>
        <begin position="22"/>
        <end position="129"/>
    </location>
</feature>
<evidence type="ECO:0000256" key="5">
    <source>
        <dbReference type="SAM" id="MobiDB-lite"/>
    </source>
</evidence>